<dbReference type="Proteomes" id="UP000030676">
    <property type="component" value="Unassembled WGS sequence"/>
</dbReference>
<dbReference type="EMBL" id="KK033883">
    <property type="protein sequence ID" value="EXL64814.1"/>
    <property type="molecule type" value="Genomic_DNA"/>
</dbReference>
<reference evidence="2" key="1">
    <citation type="submission" date="2011-11" db="EMBL/GenBank/DDBJ databases">
        <title>The Genome Sequence of Fusarium oxysporum PHW808.</title>
        <authorList>
            <consortium name="The Broad Institute Genome Sequencing Platform"/>
            <person name="Ma L.-J."/>
            <person name="Gale L.R."/>
            <person name="Schwartz D.C."/>
            <person name="Zhou S."/>
            <person name="Corby-Kistler H."/>
            <person name="Young S.K."/>
            <person name="Zeng Q."/>
            <person name="Gargeya S."/>
            <person name="Fitzgerald M."/>
            <person name="Haas B."/>
            <person name="Abouelleil A."/>
            <person name="Alvarado L."/>
            <person name="Arachchi H.M."/>
            <person name="Berlin A."/>
            <person name="Brown A."/>
            <person name="Chapman S.B."/>
            <person name="Chen Z."/>
            <person name="Dunbar C."/>
            <person name="Freedman E."/>
            <person name="Gearin G."/>
            <person name="Goldberg J."/>
            <person name="Griggs A."/>
            <person name="Gujja S."/>
            <person name="Heiman D."/>
            <person name="Howarth C."/>
            <person name="Larson L."/>
            <person name="Lui A."/>
            <person name="MacDonald P.J.P."/>
            <person name="Montmayeur A."/>
            <person name="Murphy C."/>
            <person name="Neiman D."/>
            <person name="Pearson M."/>
            <person name="Priest M."/>
            <person name="Roberts A."/>
            <person name="Saif S."/>
            <person name="Shea T."/>
            <person name="Shenoy N."/>
            <person name="Sisk P."/>
            <person name="Stolte C."/>
            <person name="Sykes S."/>
            <person name="Wortman J."/>
            <person name="Nusbaum C."/>
            <person name="Birren B."/>
        </authorList>
    </citation>
    <scope>NUCLEOTIDE SEQUENCE [LARGE SCALE GENOMIC DNA]</scope>
    <source>
        <strain evidence="2">54008</strain>
    </source>
</reference>
<feature type="compositionally biased region" description="Basic and acidic residues" evidence="1">
    <location>
        <begin position="37"/>
        <end position="47"/>
    </location>
</feature>
<reference evidence="2" key="2">
    <citation type="submission" date="2014-03" db="EMBL/GenBank/DDBJ databases">
        <title>The Genome Annotation of Fusarium oxysporum PHW808.</title>
        <authorList>
            <consortium name="The Broad Institute Genomics Platform"/>
            <person name="Ma L.-J."/>
            <person name="Corby-Kistler H."/>
            <person name="Broz K."/>
            <person name="Gale L.R."/>
            <person name="Jonkers W."/>
            <person name="O'Donnell K."/>
            <person name="Ploetz R."/>
            <person name="Steinberg C."/>
            <person name="Schwartz D.C."/>
            <person name="VanEtten H."/>
            <person name="Zhou S."/>
            <person name="Young S.K."/>
            <person name="Zeng Q."/>
            <person name="Gargeya S."/>
            <person name="Fitzgerald M."/>
            <person name="Abouelleil A."/>
            <person name="Alvarado L."/>
            <person name="Chapman S.B."/>
            <person name="Gainer-Dewar J."/>
            <person name="Goldberg J."/>
            <person name="Griggs A."/>
            <person name="Gujja S."/>
            <person name="Hansen M."/>
            <person name="Howarth C."/>
            <person name="Imamovic A."/>
            <person name="Ireland A."/>
            <person name="Larimer J."/>
            <person name="McCowan C."/>
            <person name="Murphy C."/>
            <person name="Pearson M."/>
            <person name="Poon T.W."/>
            <person name="Priest M."/>
            <person name="Roberts A."/>
            <person name="Saif S."/>
            <person name="Shea T."/>
            <person name="Sykes S."/>
            <person name="Wortman J."/>
            <person name="Nusbaum C."/>
            <person name="Birren B."/>
        </authorList>
    </citation>
    <scope>NUCLEOTIDE SEQUENCE</scope>
    <source>
        <strain evidence="2">54008</strain>
    </source>
</reference>
<organism evidence="2">
    <name type="scientific">Fusarium oxysporum f. sp. conglutinans race 2 54008</name>
    <dbReference type="NCBI Taxonomy" id="1089457"/>
    <lineage>
        <taxon>Eukaryota</taxon>
        <taxon>Fungi</taxon>
        <taxon>Dikarya</taxon>
        <taxon>Ascomycota</taxon>
        <taxon>Pezizomycotina</taxon>
        <taxon>Sordariomycetes</taxon>
        <taxon>Hypocreomycetidae</taxon>
        <taxon>Hypocreales</taxon>
        <taxon>Nectriaceae</taxon>
        <taxon>Fusarium</taxon>
        <taxon>Fusarium oxysporum species complex</taxon>
    </lineage>
</organism>
<dbReference type="AlphaFoldDB" id="X0HUJ4"/>
<proteinExistence type="predicted"/>
<name>X0HUJ4_FUSOX</name>
<evidence type="ECO:0000256" key="1">
    <source>
        <dbReference type="SAM" id="MobiDB-lite"/>
    </source>
</evidence>
<feature type="region of interest" description="Disordered" evidence="1">
    <location>
        <begin position="1"/>
        <end position="67"/>
    </location>
</feature>
<dbReference type="HOGENOM" id="CLU_2413348_0_0_1"/>
<sequence length="92" mass="10015">MLALVEQEQSLALSHHSESTNSRIGKRKAGLIEGTDDAQHRDNDRPLVRYSPLPPSSNTRSTTTQTTDCQPVQALAMAATAATPFPSRVWQA</sequence>
<gene>
    <name evidence="2" type="ORF">FOPG_18941</name>
</gene>
<accession>X0HUJ4</accession>
<feature type="compositionally biased region" description="Low complexity" evidence="1">
    <location>
        <begin position="56"/>
        <end position="67"/>
    </location>
</feature>
<protein>
    <submittedName>
        <fullName evidence="2">Uncharacterized protein</fullName>
    </submittedName>
</protein>
<evidence type="ECO:0000313" key="2">
    <source>
        <dbReference type="EMBL" id="EXL64814.1"/>
    </source>
</evidence>